<feature type="transmembrane region" description="Helical" evidence="6">
    <location>
        <begin position="178"/>
        <end position="204"/>
    </location>
</feature>
<feature type="transmembrane region" description="Helical" evidence="6">
    <location>
        <begin position="145"/>
        <end position="166"/>
    </location>
</feature>
<evidence type="ECO:0000256" key="1">
    <source>
        <dbReference type="ARBA" id="ARBA00004141"/>
    </source>
</evidence>
<accession>A0A8H5GQW6</accession>
<dbReference type="PANTHER" id="PTHR23501">
    <property type="entry name" value="MAJOR FACILITATOR SUPERFAMILY"/>
    <property type="match status" value="1"/>
</dbReference>
<dbReference type="EMBL" id="JAACJM010000013">
    <property type="protein sequence ID" value="KAF5369356.1"/>
    <property type="molecule type" value="Genomic_DNA"/>
</dbReference>
<feature type="transmembrane region" description="Helical" evidence="6">
    <location>
        <begin position="525"/>
        <end position="544"/>
    </location>
</feature>
<dbReference type="InterPro" id="IPR020846">
    <property type="entry name" value="MFS_dom"/>
</dbReference>
<feature type="transmembrane region" description="Helical" evidence="6">
    <location>
        <begin position="52"/>
        <end position="77"/>
    </location>
</feature>
<feature type="transmembrane region" description="Helical" evidence="6">
    <location>
        <begin position="120"/>
        <end position="139"/>
    </location>
</feature>
<evidence type="ECO:0000259" key="7">
    <source>
        <dbReference type="PROSITE" id="PS50850"/>
    </source>
</evidence>
<evidence type="ECO:0000313" key="9">
    <source>
        <dbReference type="Proteomes" id="UP000559256"/>
    </source>
</evidence>
<evidence type="ECO:0000256" key="5">
    <source>
        <dbReference type="SAM" id="MobiDB-lite"/>
    </source>
</evidence>
<dbReference type="GO" id="GO:0022857">
    <property type="term" value="F:transmembrane transporter activity"/>
    <property type="evidence" value="ECO:0007669"/>
    <property type="project" value="InterPro"/>
</dbReference>
<comment type="caution">
    <text evidence="8">The sequence shown here is derived from an EMBL/GenBank/DDBJ whole genome shotgun (WGS) entry which is preliminary data.</text>
</comment>
<dbReference type="Pfam" id="PF07690">
    <property type="entry name" value="MFS_1"/>
    <property type="match status" value="1"/>
</dbReference>
<dbReference type="PROSITE" id="PS50850">
    <property type="entry name" value="MFS"/>
    <property type="match status" value="1"/>
</dbReference>
<evidence type="ECO:0000256" key="4">
    <source>
        <dbReference type="ARBA" id="ARBA00023136"/>
    </source>
</evidence>
<dbReference type="Gene3D" id="1.20.1720.10">
    <property type="entry name" value="Multidrug resistance protein D"/>
    <property type="match status" value="1"/>
</dbReference>
<name>A0A8H5GQW6_9AGAR</name>
<dbReference type="PRINTS" id="PR01036">
    <property type="entry name" value="TCRTETB"/>
</dbReference>
<feature type="compositionally biased region" description="Polar residues" evidence="5">
    <location>
        <begin position="584"/>
        <end position="599"/>
    </location>
</feature>
<dbReference type="InterPro" id="IPR011701">
    <property type="entry name" value="MFS"/>
</dbReference>
<feature type="transmembrane region" description="Helical" evidence="6">
    <location>
        <begin position="406"/>
        <end position="430"/>
    </location>
</feature>
<feature type="compositionally biased region" description="Acidic residues" evidence="5">
    <location>
        <begin position="600"/>
        <end position="609"/>
    </location>
</feature>
<sequence>MSSSASITTVENNLPTVSYRDSEANTSVPAGGSEKDSQVLTDQTNLLPVHQVILVFIMLSFVKLGVSLDATIVATSLTTLAGSFEAGSIVSWVPAAYLITSTAILPLYGRFSDIFGRKAVLCSGIVLFVAGNIAAGFATSIIQVIVFRSIAGAGGGGVSSMIQIIISDVTSLRERSQYVGLINIILTAGNCLGPVIGGALAQHVGWRWCFWINLPLAVITTAVALACLPLKPVEGEIKSQLMMLDYLGASLTFAACTCILLPLIWGGVTFPWTSPIVICLLVSSLLLTVLFCLWEHKGARFPIVPMYIFKKTTICGVYIAMFINGFTYTALIYYLPQFSQVAMNYSPTSAGVFLIPVLVGQMLSSVSTGFLVSRVGRYRAIIYSGFAVCAISCGFISMFTKSMPKAVMVVLMLIVGFGNGATAQTTIIAAQASVARKDMSVVTGFRNFIRMLGGAFALPIASACVNNLIKASMRHLSLPSSIINEVINDPRILSNPSDARNSTILSPSDATYILEKGYKFGFRDLFILVAALNVLATIISAVMIGHKDLVEDDEEELRAAALERLGKKDDSESGVGSGSEPKKQGSSKTGSDAESGCSSEDSDEKQDRR</sequence>
<dbReference type="OrthoDB" id="10021397at2759"/>
<evidence type="ECO:0000313" key="8">
    <source>
        <dbReference type="EMBL" id="KAF5369356.1"/>
    </source>
</evidence>
<dbReference type="Gene3D" id="1.20.1250.20">
    <property type="entry name" value="MFS general substrate transporter like domains"/>
    <property type="match status" value="1"/>
</dbReference>
<feature type="transmembrane region" description="Helical" evidence="6">
    <location>
        <begin position="89"/>
        <end position="108"/>
    </location>
</feature>
<protein>
    <recommendedName>
        <fullName evidence="7">Major facilitator superfamily (MFS) profile domain-containing protein</fullName>
    </recommendedName>
</protein>
<comment type="subcellular location">
    <subcellularLocation>
        <location evidence="1">Membrane</location>
        <topology evidence="1">Multi-pass membrane protein</topology>
    </subcellularLocation>
</comment>
<evidence type="ECO:0000256" key="2">
    <source>
        <dbReference type="ARBA" id="ARBA00022692"/>
    </source>
</evidence>
<feature type="transmembrane region" description="Helical" evidence="6">
    <location>
        <begin position="315"/>
        <end position="335"/>
    </location>
</feature>
<organism evidence="8 9">
    <name type="scientific">Tetrapyrgos nigripes</name>
    <dbReference type="NCBI Taxonomy" id="182062"/>
    <lineage>
        <taxon>Eukaryota</taxon>
        <taxon>Fungi</taxon>
        <taxon>Dikarya</taxon>
        <taxon>Basidiomycota</taxon>
        <taxon>Agaricomycotina</taxon>
        <taxon>Agaricomycetes</taxon>
        <taxon>Agaricomycetidae</taxon>
        <taxon>Agaricales</taxon>
        <taxon>Marasmiineae</taxon>
        <taxon>Marasmiaceae</taxon>
        <taxon>Tetrapyrgos</taxon>
    </lineage>
</organism>
<dbReference type="GO" id="GO:0005886">
    <property type="term" value="C:plasma membrane"/>
    <property type="evidence" value="ECO:0007669"/>
    <property type="project" value="TreeGrafter"/>
</dbReference>
<feature type="domain" description="Major facilitator superfamily (MFS) profile" evidence="7">
    <location>
        <begin position="55"/>
        <end position="548"/>
    </location>
</feature>
<feature type="transmembrane region" description="Helical" evidence="6">
    <location>
        <begin position="380"/>
        <end position="400"/>
    </location>
</feature>
<dbReference type="AlphaFoldDB" id="A0A8H5GQW6"/>
<dbReference type="PANTHER" id="PTHR23501:SF189">
    <property type="entry name" value="DRUG TRANSPORTER, PUTATIVE (AFU_ORTHOLOGUE AFUA_4G03920)-RELATED"/>
    <property type="match status" value="1"/>
</dbReference>
<gene>
    <name evidence="8" type="ORF">D9758_002764</name>
</gene>
<evidence type="ECO:0000256" key="6">
    <source>
        <dbReference type="SAM" id="Phobius"/>
    </source>
</evidence>
<dbReference type="CDD" id="cd17502">
    <property type="entry name" value="MFS_Azr1_MDR_like"/>
    <property type="match status" value="1"/>
</dbReference>
<dbReference type="InterPro" id="IPR036259">
    <property type="entry name" value="MFS_trans_sf"/>
</dbReference>
<keyword evidence="2 6" id="KW-0812">Transmembrane</keyword>
<feature type="transmembrane region" description="Helical" evidence="6">
    <location>
        <begin position="350"/>
        <end position="373"/>
    </location>
</feature>
<feature type="region of interest" description="Disordered" evidence="5">
    <location>
        <begin position="561"/>
        <end position="609"/>
    </location>
</feature>
<feature type="transmembrane region" description="Helical" evidence="6">
    <location>
        <begin position="210"/>
        <end position="230"/>
    </location>
</feature>
<evidence type="ECO:0000256" key="3">
    <source>
        <dbReference type="ARBA" id="ARBA00022989"/>
    </source>
</evidence>
<dbReference type="Proteomes" id="UP000559256">
    <property type="component" value="Unassembled WGS sequence"/>
</dbReference>
<keyword evidence="9" id="KW-1185">Reference proteome</keyword>
<keyword evidence="4 6" id="KW-0472">Membrane</keyword>
<reference evidence="8 9" key="1">
    <citation type="journal article" date="2020" name="ISME J.">
        <title>Uncovering the hidden diversity of litter-decomposition mechanisms in mushroom-forming fungi.</title>
        <authorList>
            <person name="Floudas D."/>
            <person name="Bentzer J."/>
            <person name="Ahren D."/>
            <person name="Johansson T."/>
            <person name="Persson P."/>
            <person name="Tunlid A."/>
        </authorList>
    </citation>
    <scope>NUCLEOTIDE SEQUENCE [LARGE SCALE GENOMIC DNA]</scope>
    <source>
        <strain evidence="8 9">CBS 291.85</strain>
    </source>
</reference>
<dbReference type="SUPFAM" id="SSF103473">
    <property type="entry name" value="MFS general substrate transporter"/>
    <property type="match status" value="1"/>
</dbReference>
<keyword evidence="3 6" id="KW-1133">Transmembrane helix</keyword>
<feature type="transmembrane region" description="Helical" evidence="6">
    <location>
        <begin position="272"/>
        <end position="294"/>
    </location>
</feature>
<proteinExistence type="predicted"/>
<feature type="transmembrane region" description="Helical" evidence="6">
    <location>
        <begin position="242"/>
        <end position="266"/>
    </location>
</feature>